<evidence type="ECO:0000313" key="3">
    <source>
        <dbReference type="Proteomes" id="UP001205843"/>
    </source>
</evidence>
<evidence type="ECO:0000256" key="1">
    <source>
        <dbReference type="SAM" id="Phobius"/>
    </source>
</evidence>
<keyword evidence="3" id="KW-1185">Reference proteome</keyword>
<dbReference type="Proteomes" id="UP001205843">
    <property type="component" value="Unassembled WGS sequence"/>
</dbReference>
<organism evidence="2 3">
    <name type="scientific">Natronocella acetinitrilica</name>
    <dbReference type="NCBI Taxonomy" id="414046"/>
    <lineage>
        <taxon>Bacteria</taxon>
        <taxon>Pseudomonadati</taxon>
        <taxon>Pseudomonadota</taxon>
        <taxon>Gammaproteobacteria</taxon>
        <taxon>Chromatiales</taxon>
        <taxon>Ectothiorhodospiraceae</taxon>
        <taxon>Natronocella</taxon>
    </lineage>
</organism>
<gene>
    <name evidence="2" type="ORF">J2T57_004251</name>
</gene>
<keyword evidence="1" id="KW-0472">Membrane</keyword>
<proteinExistence type="predicted"/>
<keyword evidence="1" id="KW-1133">Transmembrane helix</keyword>
<reference evidence="2" key="1">
    <citation type="submission" date="2022-03" db="EMBL/GenBank/DDBJ databases">
        <title>Genomic Encyclopedia of Type Strains, Phase III (KMG-III): the genomes of soil and plant-associated and newly described type strains.</title>
        <authorList>
            <person name="Whitman W."/>
        </authorList>
    </citation>
    <scope>NUCLEOTIDE SEQUENCE</scope>
    <source>
        <strain evidence="2">ANL 6-2</strain>
    </source>
</reference>
<accession>A0AAE3KI68</accession>
<dbReference type="RefSeq" id="WP_253485086.1">
    <property type="nucleotide sequence ID" value="NZ_JALJXV010000013.1"/>
</dbReference>
<feature type="transmembrane region" description="Helical" evidence="1">
    <location>
        <begin position="50"/>
        <end position="70"/>
    </location>
</feature>
<evidence type="ECO:0000313" key="2">
    <source>
        <dbReference type="EMBL" id="MCP1677077.1"/>
    </source>
</evidence>
<feature type="transmembrane region" description="Helical" evidence="1">
    <location>
        <begin position="25"/>
        <end position="44"/>
    </location>
</feature>
<dbReference type="AlphaFoldDB" id="A0AAE3KI68"/>
<dbReference type="EMBL" id="JALJXV010000013">
    <property type="protein sequence ID" value="MCP1677077.1"/>
    <property type="molecule type" value="Genomic_DNA"/>
</dbReference>
<protein>
    <submittedName>
        <fullName evidence="2">Uncharacterized protein</fullName>
    </submittedName>
</protein>
<comment type="caution">
    <text evidence="2">The sequence shown here is derived from an EMBL/GenBank/DDBJ whole genome shotgun (WGS) entry which is preliminary data.</text>
</comment>
<name>A0AAE3KI68_9GAMM</name>
<keyword evidence="1" id="KW-0812">Transmembrane</keyword>
<sequence>MEQVQSPAPPSKGWLDVLGRSEIPLAVYGVIFSTMAVLWVFQSLHPDVTLGFFTELLGAAFTLFIIDTLLVRSKVKRWKIVQEHVDYLIARDVNRLRDGLAMRAFGFDPVIKAGRSEDQLHAVREQRAALLSAMEAKSLDELGAALSTKSLFTENTYAYLDEKANALWNIFNMRYSEYMDPELVATLIRLHTHIKDLCGHIRQHGRAAAFPEDAEYYQTIGLQGARLSVLEILKMVNDLKQQGYSREALKY</sequence>